<dbReference type="Pfam" id="PF07686">
    <property type="entry name" value="V-set"/>
    <property type="match status" value="1"/>
</dbReference>
<name>A0A8C0UWH9_CYACU</name>
<dbReference type="InterPro" id="IPR007110">
    <property type="entry name" value="Ig-like_dom"/>
</dbReference>
<dbReference type="Proteomes" id="UP000694410">
    <property type="component" value="Unplaced"/>
</dbReference>
<dbReference type="GO" id="GO:0019814">
    <property type="term" value="C:immunoglobulin complex"/>
    <property type="evidence" value="ECO:0007669"/>
    <property type="project" value="UniProtKB-KW"/>
</dbReference>
<reference evidence="5" key="1">
    <citation type="submission" date="2025-08" db="UniProtKB">
        <authorList>
            <consortium name="Ensembl"/>
        </authorList>
    </citation>
    <scope>IDENTIFICATION</scope>
</reference>
<dbReference type="InterPro" id="IPR036179">
    <property type="entry name" value="Ig-like_dom_sf"/>
</dbReference>
<dbReference type="Gene3D" id="2.60.40.10">
    <property type="entry name" value="Immunoglobulins"/>
    <property type="match status" value="1"/>
</dbReference>
<keyword evidence="2" id="KW-1064">Adaptive immunity</keyword>
<evidence type="ECO:0000313" key="5">
    <source>
        <dbReference type="Ensembl" id="ENSCCEP00000013342.1"/>
    </source>
</evidence>
<keyword evidence="1" id="KW-0391">Immunity</keyword>
<dbReference type="SUPFAM" id="SSF48726">
    <property type="entry name" value="Immunoglobulin"/>
    <property type="match status" value="1"/>
</dbReference>
<feature type="domain" description="Ig-like" evidence="4">
    <location>
        <begin position="15"/>
        <end position="118"/>
    </location>
</feature>
<keyword evidence="6" id="KW-1185">Reference proteome</keyword>
<proteinExistence type="predicted"/>
<dbReference type="InterPro" id="IPR050199">
    <property type="entry name" value="IgHV"/>
</dbReference>
<dbReference type="InterPro" id="IPR013106">
    <property type="entry name" value="Ig_V-set"/>
</dbReference>
<dbReference type="PANTHER" id="PTHR23266">
    <property type="entry name" value="IMMUNOGLOBULIN HEAVY CHAIN"/>
    <property type="match status" value="1"/>
</dbReference>
<evidence type="ECO:0000256" key="1">
    <source>
        <dbReference type="ARBA" id="ARBA00022859"/>
    </source>
</evidence>
<dbReference type="InterPro" id="IPR013783">
    <property type="entry name" value="Ig-like_fold"/>
</dbReference>
<organism evidence="5 6">
    <name type="scientific">Cyanistes caeruleus</name>
    <name type="common">Eurasian blue tit</name>
    <name type="synonym">Parus caeruleus</name>
    <dbReference type="NCBI Taxonomy" id="156563"/>
    <lineage>
        <taxon>Eukaryota</taxon>
        <taxon>Metazoa</taxon>
        <taxon>Chordata</taxon>
        <taxon>Craniata</taxon>
        <taxon>Vertebrata</taxon>
        <taxon>Euteleostomi</taxon>
        <taxon>Archelosauria</taxon>
        <taxon>Archosauria</taxon>
        <taxon>Dinosauria</taxon>
        <taxon>Saurischia</taxon>
        <taxon>Theropoda</taxon>
        <taxon>Coelurosauria</taxon>
        <taxon>Aves</taxon>
        <taxon>Neognathae</taxon>
        <taxon>Neoaves</taxon>
        <taxon>Telluraves</taxon>
        <taxon>Australaves</taxon>
        <taxon>Passeriformes</taxon>
        <taxon>Paridae</taxon>
        <taxon>Cyanistes</taxon>
    </lineage>
</organism>
<dbReference type="Ensembl" id="ENSCCET00000020796.1">
    <property type="protein sequence ID" value="ENSCCEP00000013342.1"/>
    <property type="gene ID" value="ENSCCEG00000012844.1"/>
</dbReference>
<dbReference type="AlphaFoldDB" id="A0A8C0UWH9"/>
<accession>A0A8C0UWH9</accession>
<evidence type="ECO:0000256" key="3">
    <source>
        <dbReference type="ARBA" id="ARBA00043265"/>
    </source>
</evidence>
<dbReference type="GO" id="GO:0002250">
    <property type="term" value="P:adaptive immune response"/>
    <property type="evidence" value="ECO:0007669"/>
    <property type="project" value="UniProtKB-KW"/>
</dbReference>
<evidence type="ECO:0000256" key="2">
    <source>
        <dbReference type="ARBA" id="ARBA00023130"/>
    </source>
</evidence>
<protein>
    <recommendedName>
        <fullName evidence="4">Ig-like domain-containing protein</fullName>
    </recommendedName>
</protein>
<sequence length="118" mass="12989">MESEWFFLVRLWAQPRLQEAGGGLRAPGDSVTLSCRLSSSTFGGYLIRWYRQTPGGSLEWVSLINLSGNIKKYGAAVEGRAAVSRDSYKSLLLWALQPSDSARYFCSIHTGTGNPAEL</sequence>
<evidence type="ECO:0000259" key="4">
    <source>
        <dbReference type="PROSITE" id="PS50835"/>
    </source>
</evidence>
<dbReference type="SMART" id="SM00406">
    <property type="entry name" value="IGv"/>
    <property type="match status" value="1"/>
</dbReference>
<dbReference type="GO" id="GO:0005576">
    <property type="term" value="C:extracellular region"/>
    <property type="evidence" value="ECO:0007669"/>
    <property type="project" value="UniProtKB-ARBA"/>
</dbReference>
<reference evidence="5" key="2">
    <citation type="submission" date="2025-09" db="UniProtKB">
        <authorList>
            <consortium name="Ensembl"/>
        </authorList>
    </citation>
    <scope>IDENTIFICATION</scope>
</reference>
<dbReference type="PROSITE" id="PS50835">
    <property type="entry name" value="IG_LIKE"/>
    <property type="match status" value="1"/>
</dbReference>
<evidence type="ECO:0000313" key="6">
    <source>
        <dbReference type="Proteomes" id="UP000694410"/>
    </source>
</evidence>
<keyword evidence="3" id="KW-1280">Immunoglobulin</keyword>